<evidence type="ECO:0000259" key="8">
    <source>
        <dbReference type="PROSITE" id="PS50850"/>
    </source>
</evidence>
<evidence type="ECO:0000256" key="5">
    <source>
        <dbReference type="ARBA" id="ARBA00023136"/>
    </source>
</evidence>
<evidence type="ECO:0000256" key="3">
    <source>
        <dbReference type="ARBA" id="ARBA00022692"/>
    </source>
</evidence>
<evidence type="ECO:0000313" key="9">
    <source>
        <dbReference type="EMBL" id="TCD68852.1"/>
    </source>
</evidence>
<dbReference type="InterPro" id="IPR036259">
    <property type="entry name" value="MFS_trans_sf"/>
</dbReference>
<feature type="transmembrane region" description="Helical" evidence="7">
    <location>
        <begin position="51"/>
        <end position="69"/>
    </location>
</feature>
<feature type="transmembrane region" description="Helical" evidence="7">
    <location>
        <begin position="345"/>
        <end position="364"/>
    </location>
</feature>
<keyword evidence="10" id="KW-1185">Reference proteome</keyword>
<proteinExistence type="predicted"/>
<comment type="subcellular location">
    <subcellularLocation>
        <location evidence="1">Membrane</location>
        <topology evidence="1">Multi-pass membrane protein</topology>
    </subcellularLocation>
</comment>
<feature type="transmembrane region" description="Helical" evidence="7">
    <location>
        <begin position="320"/>
        <end position="338"/>
    </location>
</feature>
<keyword evidence="4 7" id="KW-1133">Transmembrane helix</keyword>
<accession>A0A4R0RNW8</accession>
<feature type="transmembrane region" description="Helical" evidence="7">
    <location>
        <begin position="280"/>
        <end position="300"/>
    </location>
</feature>
<feature type="transmembrane region" description="Helical" evidence="7">
    <location>
        <begin position="143"/>
        <end position="165"/>
    </location>
</feature>
<feature type="transmembrane region" description="Helical" evidence="7">
    <location>
        <begin position="370"/>
        <end position="391"/>
    </location>
</feature>
<dbReference type="Gene3D" id="1.20.1720.10">
    <property type="entry name" value="Multidrug resistance protein D"/>
    <property type="match status" value="1"/>
</dbReference>
<organism evidence="9 10">
    <name type="scientific">Steccherinum ochraceum</name>
    <dbReference type="NCBI Taxonomy" id="92696"/>
    <lineage>
        <taxon>Eukaryota</taxon>
        <taxon>Fungi</taxon>
        <taxon>Dikarya</taxon>
        <taxon>Basidiomycota</taxon>
        <taxon>Agaricomycotina</taxon>
        <taxon>Agaricomycetes</taxon>
        <taxon>Polyporales</taxon>
        <taxon>Steccherinaceae</taxon>
        <taxon>Steccherinum</taxon>
    </lineage>
</organism>
<feature type="region of interest" description="Disordered" evidence="6">
    <location>
        <begin position="470"/>
        <end position="541"/>
    </location>
</feature>
<dbReference type="SUPFAM" id="SSF103473">
    <property type="entry name" value="MFS general substrate transporter"/>
    <property type="match status" value="1"/>
</dbReference>
<dbReference type="GO" id="GO:0022857">
    <property type="term" value="F:transmembrane transporter activity"/>
    <property type="evidence" value="ECO:0007669"/>
    <property type="project" value="InterPro"/>
</dbReference>
<feature type="domain" description="Major facilitator superfamily (MFS) profile" evidence="8">
    <location>
        <begin position="15"/>
        <end position="475"/>
    </location>
</feature>
<feature type="transmembrane region" description="Helical" evidence="7">
    <location>
        <begin position="203"/>
        <end position="221"/>
    </location>
</feature>
<dbReference type="InterPro" id="IPR011701">
    <property type="entry name" value="MFS"/>
</dbReference>
<dbReference type="OrthoDB" id="440755at2759"/>
<feature type="transmembrane region" description="Helical" evidence="7">
    <location>
        <begin position="105"/>
        <end position="131"/>
    </location>
</feature>
<dbReference type="STRING" id="92696.A0A4R0RNW8"/>
<evidence type="ECO:0000256" key="2">
    <source>
        <dbReference type="ARBA" id="ARBA00022448"/>
    </source>
</evidence>
<dbReference type="AlphaFoldDB" id="A0A4R0RNW8"/>
<feature type="transmembrane region" description="Helical" evidence="7">
    <location>
        <begin position="233"/>
        <end position="255"/>
    </location>
</feature>
<dbReference type="PROSITE" id="PS50850">
    <property type="entry name" value="MFS"/>
    <property type="match status" value="1"/>
</dbReference>
<dbReference type="Gene3D" id="1.20.1250.20">
    <property type="entry name" value="MFS general substrate transporter like domains"/>
    <property type="match status" value="1"/>
</dbReference>
<evidence type="ECO:0000256" key="1">
    <source>
        <dbReference type="ARBA" id="ARBA00004141"/>
    </source>
</evidence>
<reference evidence="9 10" key="1">
    <citation type="submission" date="2018-11" db="EMBL/GenBank/DDBJ databases">
        <title>Genome assembly of Steccherinum ochraceum LE-BIN_3174, the white-rot fungus of the Steccherinaceae family (The Residual Polyporoid clade, Polyporales, Basidiomycota).</title>
        <authorList>
            <person name="Fedorova T.V."/>
            <person name="Glazunova O.A."/>
            <person name="Landesman E.O."/>
            <person name="Moiseenko K.V."/>
            <person name="Psurtseva N.V."/>
            <person name="Savinova O.S."/>
            <person name="Shakhova N.V."/>
            <person name="Tyazhelova T.V."/>
            <person name="Vasina D.V."/>
        </authorList>
    </citation>
    <scope>NUCLEOTIDE SEQUENCE [LARGE SCALE GENOMIC DNA]</scope>
    <source>
        <strain evidence="9 10">LE-BIN_3174</strain>
    </source>
</reference>
<protein>
    <recommendedName>
        <fullName evidence="8">Major facilitator superfamily (MFS) profile domain-containing protein</fullName>
    </recommendedName>
</protein>
<dbReference type="Proteomes" id="UP000292702">
    <property type="component" value="Unassembled WGS sequence"/>
</dbReference>
<dbReference type="Pfam" id="PF07690">
    <property type="entry name" value="MFS_1"/>
    <property type="match status" value="1"/>
</dbReference>
<keyword evidence="2" id="KW-0813">Transport</keyword>
<feature type="transmembrane region" description="Helical" evidence="7">
    <location>
        <begin position="81"/>
        <end position="99"/>
    </location>
</feature>
<evidence type="ECO:0000256" key="7">
    <source>
        <dbReference type="SAM" id="Phobius"/>
    </source>
</evidence>
<sequence length="541" mass="57896">MLSTKMSQSVQDALITVTICGVTVLSIFLTGATAVAITTIGNDLHFKQAELQWPINIYTLSYGCLLLLLGRIADIIGSKKMFLVGSAWFSVWSVAAALAPNAWTFILFFAFQGIGSAANTPAGIAMISSYFPPGKAKNRAFSILGAGQPIGYIVGLILGGILAQSSISWRAIYGLQAGLGLVLCVMGWIVLPADQAEKRYNKGLDWIGAILSTGGLGLLVYDLGESITAPKGWATPFIPSLLGTAFLIISAFVWWELRREAKGQSVLLPMSMFTRPGTRMGPVIFVVMFGWWGFNTLSYFVPLYLQQILLLTPLQSAVRLIPMGISGLLTNLVTGYLIAVVPGQILVLIGLMSCIVSGIVFALVNVHASYWAMTFIVMITLPVLDLAYTVGNMQVCLSFDRNSQALAGSIFGVATRLGTSIGLAVSSSVANSVSKKFNEMPANSALSATDPQVLMTAVFGMRGIGLVGQQSKEEKRTSAIEMGRLSTTEPAPRDEEAGSVILEPYLNTADRLDSDSRTQVDISPPEPLEKSDKSSFATEMV</sequence>
<name>A0A4R0RNW8_9APHY</name>
<comment type="caution">
    <text evidence="9">The sequence shown here is derived from an EMBL/GenBank/DDBJ whole genome shotgun (WGS) entry which is preliminary data.</text>
</comment>
<feature type="transmembrane region" description="Helical" evidence="7">
    <location>
        <begin position="171"/>
        <end position="191"/>
    </location>
</feature>
<dbReference type="InterPro" id="IPR020846">
    <property type="entry name" value="MFS_dom"/>
</dbReference>
<dbReference type="EMBL" id="RWJN01000055">
    <property type="protein sequence ID" value="TCD68852.1"/>
    <property type="molecule type" value="Genomic_DNA"/>
</dbReference>
<evidence type="ECO:0000313" key="10">
    <source>
        <dbReference type="Proteomes" id="UP000292702"/>
    </source>
</evidence>
<dbReference type="GO" id="GO:0016020">
    <property type="term" value="C:membrane"/>
    <property type="evidence" value="ECO:0007669"/>
    <property type="project" value="UniProtKB-SubCell"/>
</dbReference>
<evidence type="ECO:0000256" key="6">
    <source>
        <dbReference type="SAM" id="MobiDB-lite"/>
    </source>
</evidence>
<dbReference type="PANTHER" id="PTHR42718:SF9">
    <property type="entry name" value="MAJOR FACILITATOR SUPERFAMILY MULTIDRUG TRANSPORTER MFSC"/>
    <property type="match status" value="1"/>
</dbReference>
<keyword evidence="3 7" id="KW-0812">Transmembrane</keyword>
<keyword evidence="5 7" id="KW-0472">Membrane</keyword>
<dbReference type="PANTHER" id="PTHR42718">
    <property type="entry name" value="MAJOR FACILITATOR SUPERFAMILY MULTIDRUG TRANSPORTER MFSC"/>
    <property type="match status" value="1"/>
</dbReference>
<evidence type="ECO:0000256" key="4">
    <source>
        <dbReference type="ARBA" id="ARBA00022989"/>
    </source>
</evidence>
<gene>
    <name evidence="9" type="ORF">EIP91_009566</name>
</gene>
<feature type="transmembrane region" description="Helical" evidence="7">
    <location>
        <begin position="12"/>
        <end position="39"/>
    </location>
</feature>